<keyword evidence="5 11" id="KW-0285">Flavoprotein</keyword>
<evidence type="ECO:0000256" key="11">
    <source>
        <dbReference type="RuleBase" id="RU367069"/>
    </source>
</evidence>
<dbReference type="OMA" id="WFDQWFG"/>
<evidence type="ECO:0000256" key="10">
    <source>
        <dbReference type="ARBA" id="ARBA00047554"/>
    </source>
</evidence>
<name>A0A067QVF3_ZOONE</name>
<dbReference type="SUPFAM" id="SSF51905">
    <property type="entry name" value="FAD/NAD(P)-binding domain"/>
    <property type="match status" value="1"/>
</dbReference>
<evidence type="ECO:0000256" key="2">
    <source>
        <dbReference type="ARBA" id="ARBA00005073"/>
    </source>
</evidence>
<dbReference type="Pfam" id="PF01593">
    <property type="entry name" value="Amino_oxidase"/>
    <property type="match status" value="1"/>
</dbReference>
<evidence type="ECO:0000256" key="7">
    <source>
        <dbReference type="ARBA" id="ARBA00023002"/>
    </source>
</evidence>
<evidence type="ECO:0000313" key="13">
    <source>
        <dbReference type="EMBL" id="KDR14166.1"/>
    </source>
</evidence>
<dbReference type="EC" id="1.3.3.4" evidence="4 11"/>
<evidence type="ECO:0000256" key="1">
    <source>
        <dbReference type="ARBA" id="ARBA00002600"/>
    </source>
</evidence>
<dbReference type="InterPro" id="IPR036188">
    <property type="entry name" value="FAD/NAD-bd_sf"/>
</dbReference>
<reference evidence="13 14" key="1">
    <citation type="journal article" date="2014" name="Nat. Commun.">
        <title>Molecular traces of alternative social organization in a termite genome.</title>
        <authorList>
            <person name="Terrapon N."/>
            <person name="Li C."/>
            <person name="Robertson H.M."/>
            <person name="Ji L."/>
            <person name="Meng X."/>
            <person name="Booth W."/>
            <person name="Chen Z."/>
            <person name="Childers C.P."/>
            <person name="Glastad K.M."/>
            <person name="Gokhale K."/>
            <person name="Gowin J."/>
            <person name="Gronenberg W."/>
            <person name="Hermansen R.A."/>
            <person name="Hu H."/>
            <person name="Hunt B.G."/>
            <person name="Huylmans A.K."/>
            <person name="Khalil S.M."/>
            <person name="Mitchell R.D."/>
            <person name="Munoz-Torres M.C."/>
            <person name="Mustard J.A."/>
            <person name="Pan H."/>
            <person name="Reese J.T."/>
            <person name="Scharf M.E."/>
            <person name="Sun F."/>
            <person name="Vogel H."/>
            <person name="Xiao J."/>
            <person name="Yang W."/>
            <person name="Yang Z."/>
            <person name="Yang Z."/>
            <person name="Zhou J."/>
            <person name="Zhu J."/>
            <person name="Brent C.S."/>
            <person name="Elsik C.G."/>
            <person name="Goodisman M.A."/>
            <person name="Liberles D.A."/>
            <person name="Roe R.M."/>
            <person name="Vargo E.L."/>
            <person name="Vilcinskas A."/>
            <person name="Wang J."/>
            <person name="Bornberg-Bauer E."/>
            <person name="Korb J."/>
            <person name="Zhang G."/>
            <person name="Liebig J."/>
        </authorList>
    </citation>
    <scope>NUCLEOTIDE SEQUENCE [LARGE SCALE GENOMIC DNA]</scope>
    <source>
        <tissue evidence="13">Whole organism</tissue>
    </source>
</reference>
<evidence type="ECO:0000256" key="6">
    <source>
        <dbReference type="ARBA" id="ARBA00022827"/>
    </source>
</evidence>
<dbReference type="GO" id="GO:0006782">
    <property type="term" value="P:protoporphyrinogen IX biosynthetic process"/>
    <property type="evidence" value="ECO:0007669"/>
    <property type="project" value="UniProtKB-UniRule"/>
</dbReference>
<dbReference type="GO" id="GO:0004729">
    <property type="term" value="F:oxygen-dependent protoporphyrinogen oxidase activity"/>
    <property type="evidence" value="ECO:0007669"/>
    <property type="project" value="UniProtKB-UniRule"/>
</dbReference>
<dbReference type="FunCoup" id="A0A067QVF3">
    <property type="interactions" value="1132"/>
</dbReference>
<keyword evidence="7 11" id="KW-0560">Oxidoreductase</keyword>
<dbReference type="STRING" id="136037.A0A067QVF3"/>
<dbReference type="FunFam" id="3.50.50.60:FF:000193">
    <property type="entry name" value="Protoporphyrinogen oxidase"/>
    <property type="match status" value="1"/>
</dbReference>
<evidence type="ECO:0000256" key="9">
    <source>
        <dbReference type="ARBA" id="ARBA00023244"/>
    </source>
</evidence>
<dbReference type="PANTHER" id="PTHR42923:SF3">
    <property type="entry name" value="PROTOPORPHYRINOGEN OXIDASE"/>
    <property type="match status" value="1"/>
</dbReference>
<accession>A0A067QVF3</accession>
<evidence type="ECO:0000256" key="8">
    <source>
        <dbReference type="ARBA" id="ARBA00023133"/>
    </source>
</evidence>
<comment type="catalytic activity">
    <reaction evidence="10 11">
        <text>protoporphyrinogen IX + 3 O2 = protoporphyrin IX + 3 H2O2</text>
        <dbReference type="Rhea" id="RHEA:25576"/>
        <dbReference type="ChEBI" id="CHEBI:15379"/>
        <dbReference type="ChEBI" id="CHEBI:16240"/>
        <dbReference type="ChEBI" id="CHEBI:57306"/>
        <dbReference type="ChEBI" id="CHEBI:57307"/>
        <dbReference type="EC" id="1.3.3.4"/>
    </reaction>
</comment>
<evidence type="ECO:0000256" key="3">
    <source>
        <dbReference type="ARBA" id="ARBA00010551"/>
    </source>
</evidence>
<dbReference type="InterPro" id="IPR004572">
    <property type="entry name" value="Protoporphyrinogen_oxidase"/>
</dbReference>
<keyword evidence="9 11" id="KW-0627">Porphyrin biosynthesis</keyword>
<proteinExistence type="inferred from homology"/>
<dbReference type="PANTHER" id="PTHR42923">
    <property type="entry name" value="PROTOPORPHYRINOGEN OXIDASE"/>
    <property type="match status" value="1"/>
</dbReference>
<evidence type="ECO:0000256" key="5">
    <source>
        <dbReference type="ARBA" id="ARBA00022630"/>
    </source>
</evidence>
<dbReference type="EMBL" id="KK852898">
    <property type="protein sequence ID" value="KDR14166.1"/>
    <property type="molecule type" value="Genomic_DNA"/>
</dbReference>
<dbReference type="InParanoid" id="A0A067QVF3"/>
<comment type="pathway">
    <text evidence="2 11">Porphyrin-containing compound metabolism; protoporphyrin-IX biosynthesis; protoporphyrin-IX from protoporphyrinogen-IX: step 1/1.</text>
</comment>
<sequence length="475" mass="52697">MYVVLGGGIGGLSVVHYLQKSSFKNVKLIEASSRVGGWIKTTKTPEGFVFEQGPRTVRPKGVAGENTLALIEDLGLVNKVMPIQYNHPAAQNRLIYVNKALHTLPFNNIRSLLVTQTPFTKPLICALFQDLKTPKKLVKDESIYDFVERRLGKEIAEYAVNPLICGVCAGDAKEISVKFLLKSLFEAEQTYGSIVKGMLMSIFKRKPSSIFQTKCELFKRAEKERWSVWSLDGGLELLPETLRISIKNQQADVLLSCPCTELVFQNGKAVVKVSEKIFECDHVISSLPAKQLALLLTKQHPELGKELSSIPTVSVVVVNLQFKGRLLKENAFGLLVPSSEKLPILGIVFDTCCFPKGDNTVLTVMMGGRWFDQFFGNDPSPDKLLSTAVQYVHSILHISGDPQAHEVSLLRNCIPQYVLGHYERIERIKAYVNEHNLPLSLVGASYDGVGINDVILSARTAVKNLIKIFNDGEVI</sequence>
<dbReference type="NCBIfam" id="TIGR00562">
    <property type="entry name" value="proto_IX_ox"/>
    <property type="match status" value="1"/>
</dbReference>
<evidence type="ECO:0000259" key="12">
    <source>
        <dbReference type="Pfam" id="PF01593"/>
    </source>
</evidence>
<evidence type="ECO:0000313" key="14">
    <source>
        <dbReference type="Proteomes" id="UP000027135"/>
    </source>
</evidence>
<keyword evidence="6 11" id="KW-0274">FAD</keyword>
<dbReference type="GO" id="GO:0005743">
    <property type="term" value="C:mitochondrial inner membrane"/>
    <property type="evidence" value="ECO:0007669"/>
    <property type="project" value="UniProtKB-SubCell"/>
</dbReference>
<feature type="domain" description="Amine oxidase" evidence="12">
    <location>
        <begin position="9"/>
        <end position="465"/>
    </location>
</feature>
<dbReference type="OrthoDB" id="419752at2759"/>
<comment type="cofactor">
    <cofactor evidence="11">
        <name>FAD</name>
        <dbReference type="ChEBI" id="CHEBI:57692"/>
    </cofactor>
    <text evidence="11">Binds 1 FAD per subunit.</text>
</comment>
<dbReference type="Gene3D" id="3.50.50.60">
    <property type="entry name" value="FAD/NAD(P)-binding domain"/>
    <property type="match status" value="1"/>
</dbReference>
<comment type="function">
    <text evidence="1 11">Catalyzes the 6-electron oxidation of protoporphyrinogen-IX to form protoporphyrin-IX.</text>
</comment>
<gene>
    <name evidence="13" type="ORF">L798_11804</name>
</gene>
<dbReference type="eggNOG" id="KOG1276">
    <property type="taxonomic scope" value="Eukaryota"/>
</dbReference>
<keyword evidence="14" id="KW-1185">Reference proteome</keyword>
<dbReference type="Proteomes" id="UP000027135">
    <property type="component" value="Unassembled WGS sequence"/>
</dbReference>
<dbReference type="AlphaFoldDB" id="A0A067QVF3"/>
<dbReference type="InterPro" id="IPR002937">
    <property type="entry name" value="Amino_oxidase"/>
</dbReference>
<comment type="subcellular location">
    <subcellularLocation>
        <location evidence="11">Mitochondrion inner membrane</location>
    </subcellularLocation>
</comment>
<dbReference type="InterPro" id="IPR050464">
    <property type="entry name" value="Zeta_carotene_desat/Oxidored"/>
</dbReference>
<comment type="similarity">
    <text evidence="3 11">Belongs to the protoporphyrinogen/coproporphyrinogen oxidase family. Protoporphyrinogen oxidase subfamily.</text>
</comment>
<keyword evidence="8 11" id="KW-0350">Heme biosynthesis</keyword>
<protein>
    <recommendedName>
        <fullName evidence="4 11">Protoporphyrinogen oxidase</fullName>
        <ecNumber evidence="4 11">1.3.3.4</ecNumber>
    </recommendedName>
</protein>
<evidence type="ECO:0000256" key="4">
    <source>
        <dbReference type="ARBA" id="ARBA00012867"/>
    </source>
</evidence>
<dbReference type="UniPathway" id="UPA00251">
    <property type="reaction ID" value="UER00324"/>
</dbReference>
<organism evidence="13 14">
    <name type="scientific">Zootermopsis nevadensis</name>
    <name type="common">Dampwood termite</name>
    <dbReference type="NCBI Taxonomy" id="136037"/>
    <lineage>
        <taxon>Eukaryota</taxon>
        <taxon>Metazoa</taxon>
        <taxon>Ecdysozoa</taxon>
        <taxon>Arthropoda</taxon>
        <taxon>Hexapoda</taxon>
        <taxon>Insecta</taxon>
        <taxon>Pterygota</taxon>
        <taxon>Neoptera</taxon>
        <taxon>Polyneoptera</taxon>
        <taxon>Dictyoptera</taxon>
        <taxon>Blattodea</taxon>
        <taxon>Blattoidea</taxon>
        <taxon>Termitoidae</taxon>
        <taxon>Termopsidae</taxon>
        <taxon>Zootermopsis</taxon>
    </lineage>
</organism>
<dbReference type="SUPFAM" id="SSF54373">
    <property type="entry name" value="FAD-linked reductases, C-terminal domain"/>
    <property type="match status" value="1"/>
</dbReference>